<organism evidence="1 2">
    <name type="scientific">Plutella xylostella</name>
    <name type="common">Diamondback moth</name>
    <name type="synonym">Plutella maculipennis</name>
    <dbReference type="NCBI Taxonomy" id="51655"/>
    <lineage>
        <taxon>Eukaryota</taxon>
        <taxon>Metazoa</taxon>
        <taxon>Ecdysozoa</taxon>
        <taxon>Arthropoda</taxon>
        <taxon>Hexapoda</taxon>
        <taxon>Insecta</taxon>
        <taxon>Pterygota</taxon>
        <taxon>Neoptera</taxon>
        <taxon>Endopterygota</taxon>
        <taxon>Lepidoptera</taxon>
        <taxon>Glossata</taxon>
        <taxon>Ditrysia</taxon>
        <taxon>Yponomeutoidea</taxon>
        <taxon>Plutellidae</taxon>
        <taxon>Plutella</taxon>
    </lineage>
</organism>
<sequence>MFGTEMSSEFDPALNEVVEKACKESSLPLIRSEVKDRIGKAQETQNKYYDRGRQPAREYKKGDLVKITKVNFQNNGKSTKLMPSYEGPFKVDKVLGNDRYKVAPIAGFEGMKNRRKTTVAADRM</sequence>
<dbReference type="Proteomes" id="UP000653454">
    <property type="component" value="Unassembled WGS sequence"/>
</dbReference>
<comment type="caution">
    <text evidence="1">The sequence shown here is derived from an EMBL/GenBank/DDBJ whole genome shotgun (WGS) entry which is preliminary data.</text>
</comment>
<evidence type="ECO:0000313" key="1">
    <source>
        <dbReference type="EMBL" id="CAG9137659.1"/>
    </source>
</evidence>
<name>A0A8S4GBY7_PLUXY</name>
<accession>A0A8S4GBY7</accession>
<evidence type="ECO:0000313" key="2">
    <source>
        <dbReference type="Proteomes" id="UP000653454"/>
    </source>
</evidence>
<keyword evidence="2" id="KW-1185">Reference proteome</keyword>
<protein>
    <submittedName>
        <fullName evidence="1">(diamondback moth) hypothetical protein</fullName>
    </submittedName>
</protein>
<proteinExistence type="predicted"/>
<dbReference type="AlphaFoldDB" id="A0A8S4GBY7"/>
<dbReference type="EMBL" id="CAJHNJ030000380">
    <property type="protein sequence ID" value="CAG9137659.1"/>
    <property type="molecule type" value="Genomic_DNA"/>
</dbReference>
<gene>
    <name evidence="1" type="ORF">PLXY2_LOCUS15912</name>
</gene>
<reference evidence="1" key="1">
    <citation type="submission" date="2020-11" db="EMBL/GenBank/DDBJ databases">
        <authorList>
            <person name="Whiteford S."/>
        </authorList>
    </citation>
    <scope>NUCLEOTIDE SEQUENCE</scope>
</reference>